<dbReference type="Gene3D" id="3.40.50.720">
    <property type="entry name" value="NAD(P)-binding Rossmann-like Domain"/>
    <property type="match status" value="2"/>
</dbReference>
<dbReference type="GO" id="GO:0016616">
    <property type="term" value="F:oxidoreductase activity, acting on the CH-OH group of donors, NAD or NADP as acceptor"/>
    <property type="evidence" value="ECO:0007669"/>
    <property type="project" value="InterPro"/>
</dbReference>
<reference evidence="8" key="1">
    <citation type="submission" date="2016-10" db="EMBL/GenBank/DDBJ databases">
        <authorList>
            <person name="Varghese N."/>
            <person name="Submissions S."/>
        </authorList>
    </citation>
    <scope>NUCLEOTIDE SEQUENCE [LARGE SCALE GENOMIC DNA]</scope>
    <source>
        <strain evidence="8">NRRL B-51270</strain>
    </source>
</reference>
<organism evidence="7 8">
    <name type="scientific">Halopseudomonas xinjiangensis</name>
    <dbReference type="NCBI Taxonomy" id="487184"/>
    <lineage>
        <taxon>Bacteria</taxon>
        <taxon>Pseudomonadati</taxon>
        <taxon>Pseudomonadota</taxon>
        <taxon>Gammaproteobacteria</taxon>
        <taxon>Pseudomonadales</taxon>
        <taxon>Pseudomonadaceae</taxon>
        <taxon>Halopseudomonas</taxon>
    </lineage>
</organism>
<feature type="domain" description="D-isomer specific 2-hydroxyacid dehydrogenase catalytic" evidence="5">
    <location>
        <begin position="31"/>
        <end position="316"/>
    </location>
</feature>
<evidence type="ECO:0000256" key="1">
    <source>
        <dbReference type="ARBA" id="ARBA00005854"/>
    </source>
</evidence>
<dbReference type="NCBIfam" id="NF005069">
    <property type="entry name" value="PRK06487.1"/>
    <property type="match status" value="1"/>
</dbReference>
<dbReference type="SUPFAM" id="SSF52283">
    <property type="entry name" value="Formate/glycerate dehydrogenase catalytic domain-like"/>
    <property type="match status" value="1"/>
</dbReference>
<gene>
    <name evidence="7" type="ORF">SAMN05216421_2429</name>
</gene>
<dbReference type="Pfam" id="PF02826">
    <property type="entry name" value="2-Hacid_dh_C"/>
    <property type="match status" value="1"/>
</dbReference>
<dbReference type="PANTHER" id="PTHR43761">
    <property type="entry name" value="D-ISOMER SPECIFIC 2-HYDROXYACID DEHYDROGENASE FAMILY PROTEIN (AFU_ORTHOLOGUE AFUA_1G13630)"/>
    <property type="match status" value="1"/>
</dbReference>
<dbReference type="RefSeq" id="WP_093397715.1">
    <property type="nucleotide sequence ID" value="NZ_LT629736.1"/>
</dbReference>
<dbReference type="SUPFAM" id="SSF51735">
    <property type="entry name" value="NAD(P)-binding Rossmann-fold domains"/>
    <property type="match status" value="1"/>
</dbReference>
<proteinExistence type="inferred from homology"/>
<evidence type="ECO:0000259" key="5">
    <source>
        <dbReference type="Pfam" id="PF00389"/>
    </source>
</evidence>
<evidence type="ECO:0000256" key="4">
    <source>
        <dbReference type="RuleBase" id="RU003719"/>
    </source>
</evidence>
<dbReference type="Proteomes" id="UP000243207">
    <property type="component" value="Chromosome I"/>
</dbReference>
<keyword evidence="8" id="KW-1185">Reference proteome</keyword>
<dbReference type="InterPro" id="IPR029753">
    <property type="entry name" value="D-isomer_DH_CS"/>
</dbReference>
<dbReference type="AlphaFoldDB" id="A0A1H1VYP0"/>
<feature type="domain" description="D-isomer specific 2-hydroxyacid dehydrogenase NAD-binding" evidence="6">
    <location>
        <begin position="112"/>
        <end position="289"/>
    </location>
</feature>
<sequence length="320" mass="34551">MANSLSAVFLDLSTLDRDDLDLAPLVRAASSFAQFDTTTAEQVAEHIGDHQVAITNKVVIDEAVMQSCPQLKLILIAATGTNNVDLDAARRRGVTVCNCQAYGTSAVAQHTLMLMLVLVTRFESYRQAVRDGAWQRSSQFCLLDFPIGELAGRTLGILGYGELGQAVARRAEAFDMRVIVGALPGRERARRPSIDELLPQVDMLSLHCPLTETTRGMIGAPELARMKAGSFLINAARGGLVDEAAVVASLRSGHLAGAAFDVLTEEPPRNGNPLLKANVDNLIVTPHSAWGSREARQTIVNQLAENLESFTHSEPRRVVS</sequence>
<dbReference type="InterPro" id="IPR006139">
    <property type="entry name" value="D-isomer_2_OHA_DH_cat_dom"/>
</dbReference>
<dbReference type="InterPro" id="IPR050418">
    <property type="entry name" value="D-iso_2-hydroxyacid_DH_PdxB"/>
</dbReference>
<dbReference type="InterPro" id="IPR006140">
    <property type="entry name" value="D-isomer_DH_NAD-bd"/>
</dbReference>
<dbReference type="PROSITE" id="PS00671">
    <property type="entry name" value="D_2_HYDROXYACID_DH_3"/>
    <property type="match status" value="1"/>
</dbReference>
<name>A0A1H1VYP0_9GAMM</name>
<dbReference type="Pfam" id="PF00389">
    <property type="entry name" value="2-Hacid_dh"/>
    <property type="match status" value="1"/>
</dbReference>
<keyword evidence="3" id="KW-0520">NAD</keyword>
<evidence type="ECO:0000259" key="6">
    <source>
        <dbReference type="Pfam" id="PF02826"/>
    </source>
</evidence>
<protein>
    <submittedName>
        <fullName evidence="7">Glycerate dehydrogenase</fullName>
    </submittedName>
</protein>
<dbReference type="GO" id="GO:0051287">
    <property type="term" value="F:NAD binding"/>
    <property type="evidence" value="ECO:0007669"/>
    <property type="project" value="InterPro"/>
</dbReference>
<dbReference type="InterPro" id="IPR036291">
    <property type="entry name" value="NAD(P)-bd_dom_sf"/>
</dbReference>
<comment type="similarity">
    <text evidence="1 4">Belongs to the D-isomer specific 2-hydroxyacid dehydrogenase family.</text>
</comment>
<keyword evidence="2 4" id="KW-0560">Oxidoreductase</keyword>
<evidence type="ECO:0000256" key="3">
    <source>
        <dbReference type="ARBA" id="ARBA00023027"/>
    </source>
</evidence>
<dbReference type="EMBL" id="LT629736">
    <property type="protein sequence ID" value="SDS89845.1"/>
    <property type="molecule type" value="Genomic_DNA"/>
</dbReference>
<dbReference type="PANTHER" id="PTHR43761:SF1">
    <property type="entry name" value="D-ISOMER SPECIFIC 2-HYDROXYACID DEHYDROGENASE CATALYTIC DOMAIN-CONTAINING PROTEIN-RELATED"/>
    <property type="match status" value="1"/>
</dbReference>
<dbReference type="OrthoDB" id="9805416at2"/>
<dbReference type="CDD" id="cd12162">
    <property type="entry name" value="2-Hacid_dh_4"/>
    <property type="match status" value="1"/>
</dbReference>
<accession>A0A1H1VYP0</accession>
<evidence type="ECO:0000313" key="8">
    <source>
        <dbReference type="Proteomes" id="UP000243207"/>
    </source>
</evidence>
<evidence type="ECO:0000313" key="7">
    <source>
        <dbReference type="EMBL" id="SDS89845.1"/>
    </source>
</evidence>
<dbReference type="STRING" id="487184.SAMN05216421_2429"/>
<evidence type="ECO:0000256" key="2">
    <source>
        <dbReference type="ARBA" id="ARBA00023002"/>
    </source>
</evidence>